<dbReference type="PANTHER" id="PTHR30427:SF1">
    <property type="entry name" value="TRANSCRIPTIONAL ACTIVATOR PROTEIN LYSR"/>
    <property type="match status" value="1"/>
</dbReference>
<dbReference type="GO" id="GO:0003700">
    <property type="term" value="F:DNA-binding transcription factor activity"/>
    <property type="evidence" value="ECO:0007669"/>
    <property type="project" value="InterPro"/>
</dbReference>
<evidence type="ECO:0000256" key="2">
    <source>
        <dbReference type="ARBA" id="ARBA00023015"/>
    </source>
</evidence>
<sequence length="300" mass="32385">MEISSRQIEAFRAVMLTGSITSASEALFVTQPAVSRLIRSLEESTGLILFQRRGNHVVPTAEATALLEEVERSFVGLARIGAFAQALRAQTAGSLRIAAMPALAGSILTRFVARFSVQRPDVHITVSGAPSHLVLDAVASGQADFGYADSPLDRAGLEIETIPVAAVAVMQKDHPLARRRSIKPADLKGERFVGIGPGTFFRTRIDMALADIPRTISLETPLSHIACLLVAEGGGICLVDPYSAAEFLDKGVVAKPFIPFIDSGFVSLRSHQHPTSALAVTFMREFREYVDRLHNSLVLR</sequence>
<dbReference type="Pfam" id="PF00126">
    <property type="entry name" value="HTH_1"/>
    <property type="match status" value="1"/>
</dbReference>
<dbReference type="InterPro" id="IPR037424">
    <property type="entry name" value="NocR_PBP2"/>
</dbReference>
<dbReference type="Gene3D" id="1.10.10.10">
    <property type="entry name" value="Winged helix-like DNA-binding domain superfamily/Winged helix DNA-binding domain"/>
    <property type="match status" value="1"/>
</dbReference>
<proteinExistence type="inferred from homology"/>
<dbReference type="CDD" id="cd08415">
    <property type="entry name" value="PBP2_LysR_opines_like"/>
    <property type="match status" value="1"/>
</dbReference>
<evidence type="ECO:0000256" key="3">
    <source>
        <dbReference type="ARBA" id="ARBA00023125"/>
    </source>
</evidence>
<dbReference type="Gene3D" id="3.40.190.290">
    <property type="match status" value="1"/>
</dbReference>
<keyword evidence="7" id="KW-1185">Reference proteome</keyword>
<dbReference type="SUPFAM" id="SSF53850">
    <property type="entry name" value="Periplasmic binding protein-like II"/>
    <property type="match status" value="1"/>
</dbReference>
<accession>A0A7X3MUZ9</accession>
<reference evidence="6 7" key="2">
    <citation type="submission" date="2020-01" db="EMBL/GenBank/DDBJ databases">
        <title>Microvirga sp. nov., an arsenate reduction bacterium isolated from Tibet hotspring sediments.</title>
        <authorList>
            <person name="Xian W.-D."/>
            <person name="Li W.-J."/>
        </authorList>
    </citation>
    <scope>NUCLEOTIDE SEQUENCE [LARGE SCALE GENOMIC DNA]</scope>
    <source>
        <strain evidence="6 7">KCTC 23863</strain>
    </source>
</reference>
<protein>
    <submittedName>
        <fullName evidence="6">LysR family transcriptional regulator</fullName>
    </submittedName>
</protein>
<reference evidence="6 7" key="1">
    <citation type="submission" date="2019-12" db="EMBL/GenBank/DDBJ databases">
        <authorList>
            <person name="Yuan C.-G."/>
        </authorList>
    </citation>
    <scope>NUCLEOTIDE SEQUENCE [LARGE SCALE GENOMIC DNA]</scope>
    <source>
        <strain evidence="6 7">KCTC 23863</strain>
    </source>
</reference>
<dbReference type="Proteomes" id="UP000436483">
    <property type="component" value="Unassembled WGS sequence"/>
</dbReference>
<comment type="caution">
    <text evidence="6">The sequence shown here is derived from an EMBL/GenBank/DDBJ whole genome shotgun (WGS) entry which is preliminary data.</text>
</comment>
<evidence type="ECO:0000313" key="6">
    <source>
        <dbReference type="EMBL" id="MXQ13722.1"/>
    </source>
</evidence>
<dbReference type="EMBL" id="WURB01000020">
    <property type="protein sequence ID" value="MXQ13722.1"/>
    <property type="molecule type" value="Genomic_DNA"/>
</dbReference>
<keyword evidence="4" id="KW-0804">Transcription</keyword>
<name>A0A7X3MUZ9_9HYPH</name>
<evidence type="ECO:0000259" key="5">
    <source>
        <dbReference type="PROSITE" id="PS50931"/>
    </source>
</evidence>
<feature type="domain" description="HTH lysR-type" evidence="5">
    <location>
        <begin position="3"/>
        <end position="60"/>
    </location>
</feature>
<dbReference type="PROSITE" id="PS50931">
    <property type="entry name" value="HTH_LYSR"/>
    <property type="match status" value="1"/>
</dbReference>
<evidence type="ECO:0000256" key="1">
    <source>
        <dbReference type="ARBA" id="ARBA00009437"/>
    </source>
</evidence>
<dbReference type="PANTHER" id="PTHR30427">
    <property type="entry name" value="TRANSCRIPTIONAL ACTIVATOR PROTEIN LYSR"/>
    <property type="match status" value="1"/>
</dbReference>
<gene>
    <name evidence="6" type="ORF">GR328_20120</name>
</gene>
<dbReference type="SUPFAM" id="SSF46785">
    <property type="entry name" value="Winged helix' DNA-binding domain"/>
    <property type="match status" value="1"/>
</dbReference>
<dbReference type="InterPro" id="IPR036388">
    <property type="entry name" value="WH-like_DNA-bd_sf"/>
</dbReference>
<dbReference type="Pfam" id="PF03466">
    <property type="entry name" value="LysR_substrate"/>
    <property type="match status" value="1"/>
</dbReference>
<dbReference type="GO" id="GO:0043565">
    <property type="term" value="F:sequence-specific DNA binding"/>
    <property type="evidence" value="ECO:0007669"/>
    <property type="project" value="TreeGrafter"/>
</dbReference>
<dbReference type="InterPro" id="IPR036390">
    <property type="entry name" value="WH_DNA-bd_sf"/>
</dbReference>
<dbReference type="InterPro" id="IPR000847">
    <property type="entry name" value="LysR_HTH_N"/>
</dbReference>
<dbReference type="InterPro" id="IPR005119">
    <property type="entry name" value="LysR_subst-bd"/>
</dbReference>
<keyword evidence="2" id="KW-0805">Transcription regulation</keyword>
<comment type="similarity">
    <text evidence="1">Belongs to the LysR transcriptional regulatory family.</text>
</comment>
<dbReference type="PRINTS" id="PR00039">
    <property type="entry name" value="HTHLYSR"/>
</dbReference>
<dbReference type="GO" id="GO:0010628">
    <property type="term" value="P:positive regulation of gene expression"/>
    <property type="evidence" value="ECO:0007669"/>
    <property type="project" value="TreeGrafter"/>
</dbReference>
<evidence type="ECO:0000313" key="7">
    <source>
        <dbReference type="Proteomes" id="UP000436483"/>
    </source>
</evidence>
<dbReference type="OrthoDB" id="8479870at2"/>
<evidence type="ECO:0000256" key="4">
    <source>
        <dbReference type="ARBA" id="ARBA00023163"/>
    </source>
</evidence>
<organism evidence="6 7">
    <name type="scientific">Microvirga makkahensis</name>
    <dbReference type="NCBI Taxonomy" id="1128670"/>
    <lineage>
        <taxon>Bacteria</taxon>
        <taxon>Pseudomonadati</taxon>
        <taxon>Pseudomonadota</taxon>
        <taxon>Alphaproteobacteria</taxon>
        <taxon>Hyphomicrobiales</taxon>
        <taxon>Methylobacteriaceae</taxon>
        <taxon>Microvirga</taxon>
    </lineage>
</organism>
<keyword evidence="3" id="KW-0238">DNA-binding</keyword>
<dbReference type="AlphaFoldDB" id="A0A7X3MUZ9"/>